<dbReference type="Proteomes" id="UP001055102">
    <property type="component" value="Unassembled WGS sequence"/>
</dbReference>
<gene>
    <name evidence="1" type="ORF">AOPFMNJM_2180</name>
</gene>
<dbReference type="EMBL" id="BPQR01000036">
    <property type="protein sequence ID" value="GJE06858.1"/>
    <property type="molecule type" value="Genomic_DNA"/>
</dbReference>
<sequence>MVTPTKLPRWKRISAERYQEMRDILPPIDIAGSGRFLVSEPMSHRRCRRLDFDFVCAAYQAFAWIGNEHFECCEPLTRSELRALEVAEILENVDA</sequence>
<evidence type="ECO:0000313" key="1">
    <source>
        <dbReference type="EMBL" id="GJE06858.1"/>
    </source>
</evidence>
<proteinExistence type="predicted"/>
<keyword evidence="2" id="KW-1185">Reference proteome</keyword>
<name>A0ABQ4SY58_9HYPH</name>
<protein>
    <submittedName>
        <fullName evidence="1">Uncharacterized protein</fullName>
    </submittedName>
</protein>
<dbReference type="RefSeq" id="WP_238275785.1">
    <property type="nucleotide sequence ID" value="NZ_BPQR01000036.1"/>
</dbReference>
<evidence type="ECO:0000313" key="2">
    <source>
        <dbReference type="Proteomes" id="UP001055102"/>
    </source>
</evidence>
<accession>A0ABQ4SY58</accession>
<reference evidence="1" key="1">
    <citation type="journal article" date="2021" name="Front. Microbiol.">
        <title>Comprehensive Comparative Genomics and Phenotyping of Methylobacterium Species.</title>
        <authorList>
            <person name="Alessa O."/>
            <person name="Ogura Y."/>
            <person name="Fujitani Y."/>
            <person name="Takami H."/>
            <person name="Hayashi T."/>
            <person name="Sahin N."/>
            <person name="Tani A."/>
        </authorList>
    </citation>
    <scope>NUCLEOTIDE SEQUENCE</scope>
    <source>
        <strain evidence="1">LMG 23639</strain>
    </source>
</reference>
<organism evidence="1 2">
    <name type="scientific">Methylobacterium jeotgali</name>
    <dbReference type="NCBI Taxonomy" id="381630"/>
    <lineage>
        <taxon>Bacteria</taxon>
        <taxon>Pseudomonadati</taxon>
        <taxon>Pseudomonadota</taxon>
        <taxon>Alphaproteobacteria</taxon>
        <taxon>Hyphomicrobiales</taxon>
        <taxon>Methylobacteriaceae</taxon>
        <taxon>Methylobacterium</taxon>
    </lineage>
</organism>
<reference evidence="1" key="2">
    <citation type="submission" date="2021-08" db="EMBL/GenBank/DDBJ databases">
        <authorList>
            <person name="Tani A."/>
            <person name="Ola A."/>
            <person name="Ogura Y."/>
            <person name="Katsura K."/>
            <person name="Hayashi T."/>
        </authorList>
    </citation>
    <scope>NUCLEOTIDE SEQUENCE</scope>
    <source>
        <strain evidence="1">LMG 23639</strain>
    </source>
</reference>
<comment type="caution">
    <text evidence="1">The sequence shown here is derived from an EMBL/GenBank/DDBJ whole genome shotgun (WGS) entry which is preliminary data.</text>
</comment>